<evidence type="ECO:0000313" key="4">
    <source>
        <dbReference type="EMBL" id="CAE8611425.1"/>
    </source>
</evidence>
<reference evidence="5" key="1">
    <citation type="submission" date="2021-02" db="EMBL/GenBank/DDBJ databases">
        <authorList>
            <person name="Dougan E. K."/>
            <person name="Rhodes N."/>
            <person name="Thang M."/>
            <person name="Chan C."/>
        </authorList>
    </citation>
    <scope>NUCLEOTIDE SEQUENCE</scope>
</reference>
<dbReference type="PROSITE" id="PS50213">
    <property type="entry name" value="FAS1"/>
    <property type="match status" value="1"/>
</dbReference>
<dbReference type="EMBL" id="CAJNNV010029668">
    <property type="protein sequence ID" value="CAE8629616.1"/>
    <property type="molecule type" value="Genomic_DNA"/>
</dbReference>
<dbReference type="SUPFAM" id="SSF82153">
    <property type="entry name" value="FAS1 domain"/>
    <property type="match status" value="1"/>
</dbReference>
<dbReference type="OrthoDB" id="286301at2759"/>
<dbReference type="PANTHER" id="PTHR10900">
    <property type="entry name" value="PERIOSTIN-RELATED"/>
    <property type="match status" value="1"/>
</dbReference>
<dbReference type="SMART" id="SM00554">
    <property type="entry name" value="FAS1"/>
    <property type="match status" value="1"/>
</dbReference>
<protein>
    <recommendedName>
        <fullName evidence="3">FAS1 domain-containing protein</fullName>
    </recommendedName>
</protein>
<evidence type="ECO:0000256" key="1">
    <source>
        <dbReference type="SAM" id="MobiDB-lite"/>
    </source>
</evidence>
<keyword evidence="2" id="KW-0472">Membrane</keyword>
<dbReference type="InterPro" id="IPR050904">
    <property type="entry name" value="Adhesion/Biosynth-related"/>
</dbReference>
<comment type="caution">
    <text evidence="5">The sequence shown here is derived from an EMBL/GenBank/DDBJ whole genome shotgun (WGS) entry which is preliminary data.</text>
</comment>
<proteinExistence type="predicted"/>
<keyword evidence="2" id="KW-1133">Transmembrane helix</keyword>
<dbReference type="PANTHER" id="PTHR10900:SF77">
    <property type="entry name" value="FI19380P1"/>
    <property type="match status" value="1"/>
</dbReference>
<accession>A0A813GV62</accession>
<dbReference type="Pfam" id="PF02469">
    <property type="entry name" value="Fasciclin"/>
    <property type="match status" value="1"/>
</dbReference>
<evidence type="ECO:0000259" key="3">
    <source>
        <dbReference type="PROSITE" id="PS50213"/>
    </source>
</evidence>
<feature type="region of interest" description="Disordered" evidence="1">
    <location>
        <begin position="36"/>
        <end position="60"/>
    </location>
</feature>
<dbReference type="InterPro" id="IPR000782">
    <property type="entry name" value="FAS1_domain"/>
</dbReference>
<evidence type="ECO:0000313" key="6">
    <source>
        <dbReference type="Proteomes" id="UP000654075"/>
    </source>
</evidence>
<gene>
    <name evidence="4" type="ORF">PGLA1383_LOCUS29228</name>
    <name evidence="5" type="ORF">PGLA1383_LOCUS46045</name>
</gene>
<sequence>MPSKMSGLVLAGIAAYGTSTVYTAFTAVGGGLAGLSTGRSVSNRGTSSSSQQSSRSEPSFGTSTTGVCVLGAAAAALGVAAAGRRSAGRQGEVSRAANPRKFNEQLPCSSGPFSVTVGKAGPSSFSILIAGLEKAGLTSALDGDGPFTLFAPDDKAFEAAGLTAEAVLAHPDLVTILKMHVLPGAIVAKGFKNQTVETLGGPVTMRKGVKGVMMNKAVINKADVEIANGIMHILGGVILP</sequence>
<feature type="transmembrane region" description="Helical" evidence="2">
    <location>
        <begin position="60"/>
        <end position="82"/>
    </location>
</feature>
<dbReference type="AlphaFoldDB" id="A0A813GV62"/>
<name>A0A813GV62_POLGL</name>
<dbReference type="GO" id="GO:0005615">
    <property type="term" value="C:extracellular space"/>
    <property type="evidence" value="ECO:0007669"/>
    <property type="project" value="TreeGrafter"/>
</dbReference>
<dbReference type="EMBL" id="CAJNNV010025022">
    <property type="protein sequence ID" value="CAE8611425.1"/>
    <property type="molecule type" value="Genomic_DNA"/>
</dbReference>
<dbReference type="Gene3D" id="2.30.180.10">
    <property type="entry name" value="FAS1 domain"/>
    <property type="match status" value="1"/>
</dbReference>
<evidence type="ECO:0000313" key="5">
    <source>
        <dbReference type="EMBL" id="CAE8629616.1"/>
    </source>
</evidence>
<dbReference type="InterPro" id="IPR036378">
    <property type="entry name" value="FAS1_dom_sf"/>
</dbReference>
<keyword evidence="6" id="KW-1185">Reference proteome</keyword>
<feature type="compositionally biased region" description="Low complexity" evidence="1">
    <location>
        <begin position="36"/>
        <end position="56"/>
    </location>
</feature>
<keyword evidence="2" id="KW-0812">Transmembrane</keyword>
<dbReference type="Proteomes" id="UP000654075">
    <property type="component" value="Unassembled WGS sequence"/>
</dbReference>
<organism evidence="5 6">
    <name type="scientific">Polarella glacialis</name>
    <name type="common">Dinoflagellate</name>
    <dbReference type="NCBI Taxonomy" id="89957"/>
    <lineage>
        <taxon>Eukaryota</taxon>
        <taxon>Sar</taxon>
        <taxon>Alveolata</taxon>
        <taxon>Dinophyceae</taxon>
        <taxon>Suessiales</taxon>
        <taxon>Suessiaceae</taxon>
        <taxon>Polarella</taxon>
    </lineage>
</organism>
<feature type="domain" description="FAS1" evidence="3">
    <location>
        <begin position="112"/>
        <end position="238"/>
    </location>
</feature>
<evidence type="ECO:0000256" key="2">
    <source>
        <dbReference type="SAM" id="Phobius"/>
    </source>
</evidence>